<dbReference type="HOGENOM" id="CLU_3295765_0_0_6"/>
<dbReference type="AlphaFoldDB" id="D4G7Q4"/>
<dbReference type="Proteomes" id="UP000001700">
    <property type="component" value="Chromosome"/>
</dbReference>
<dbReference type="STRING" id="515618.RIEPE_0093"/>
<evidence type="ECO:0000313" key="2">
    <source>
        <dbReference type="Proteomes" id="UP000001700"/>
    </source>
</evidence>
<reference evidence="1" key="1">
    <citation type="submission" date="2008-05" db="EMBL/GenBank/DDBJ databases">
        <title>Genome sequence of Riesia pediculicola USDA.</title>
        <authorList>
            <person name="Kirkness E.F."/>
        </authorList>
    </citation>
    <scope>NUCLEOTIDE SEQUENCE [LARGE SCALE GENOMIC DNA]</scope>
    <source>
        <strain evidence="1">USDA</strain>
    </source>
</reference>
<protein>
    <submittedName>
        <fullName evidence="1">Uncharacterized protein</fullName>
    </submittedName>
</protein>
<name>D4G7Q4_RIEPU</name>
<proteinExistence type="predicted"/>
<evidence type="ECO:0000313" key="1">
    <source>
        <dbReference type="EMBL" id="ADD79466.1"/>
    </source>
</evidence>
<gene>
    <name evidence="1" type="ordered locus">RIEPE_0093</name>
</gene>
<organism evidence="1 2">
    <name type="scientific">Riesia pediculicola (strain USDA)</name>
    <dbReference type="NCBI Taxonomy" id="515618"/>
    <lineage>
        <taxon>Bacteria</taxon>
        <taxon>Pseudomonadati</taxon>
        <taxon>Pseudomonadota</taxon>
        <taxon>Gammaproteobacteria</taxon>
        <taxon>Enterobacterales</taxon>
        <taxon>Enterobacteriaceae</taxon>
        <taxon>Candidatus Riesia</taxon>
    </lineage>
</organism>
<sequence>MYQVVQIRNFFKSFLSKLFTIILEDLENIDKVFLCPFQTT</sequence>
<keyword evidence="2" id="KW-1185">Reference proteome</keyword>
<dbReference type="EMBL" id="CP001085">
    <property type="protein sequence ID" value="ADD79466.1"/>
    <property type="molecule type" value="Genomic_DNA"/>
</dbReference>
<dbReference type="KEGG" id="rip:RIEPE_0093"/>
<accession>D4G7Q4</accession>